<organism evidence="4 5">
    <name type="scientific">Candidatus Fimihabitans intestinipullorum</name>
    <dbReference type="NCBI Taxonomy" id="2840820"/>
    <lineage>
        <taxon>Bacteria</taxon>
        <taxon>Bacillati</taxon>
        <taxon>Mycoplasmatota</taxon>
        <taxon>Mycoplasmatota incertae sedis</taxon>
        <taxon>Candidatus Fimihabitans</taxon>
    </lineage>
</organism>
<dbReference type="SUPFAM" id="SSF53448">
    <property type="entry name" value="Nucleotide-diphospho-sugar transferases"/>
    <property type="match status" value="1"/>
</dbReference>
<protein>
    <submittedName>
        <fullName evidence="4">Glycosyltransferase</fullName>
    </submittedName>
</protein>
<dbReference type="Pfam" id="PF00535">
    <property type="entry name" value="Glycos_transf_2"/>
    <property type="match status" value="1"/>
</dbReference>
<feature type="domain" description="Glycosyltransferase 2-like" evidence="3">
    <location>
        <begin position="5"/>
        <end position="163"/>
    </location>
</feature>
<dbReference type="GO" id="GO:0016757">
    <property type="term" value="F:glycosyltransferase activity"/>
    <property type="evidence" value="ECO:0007669"/>
    <property type="project" value="UniProtKB-KW"/>
</dbReference>
<gene>
    <name evidence="4" type="ORF">IAD49_06480</name>
</gene>
<name>A0A9D1L3X4_9BACT</name>
<evidence type="ECO:0000259" key="3">
    <source>
        <dbReference type="Pfam" id="PF00535"/>
    </source>
</evidence>
<dbReference type="PANTHER" id="PTHR22916:SF51">
    <property type="entry name" value="GLYCOSYLTRANSFERASE EPSH-RELATED"/>
    <property type="match status" value="1"/>
</dbReference>
<dbReference type="EMBL" id="DVML01000039">
    <property type="protein sequence ID" value="HIU23210.1"/>
    <property type="molecule type" value="Genomic_DNA"/>
</dbReference>
<dbReference type="Proteomes" id="UP000824087">
    <property type="component" value="Unassembled WGS sequence"/>
</dbReference>
<keyword evidence="1" id="KW-0328">Glycosyltransferase</keyword>
<proteinExistence type="predicted"/>
<reference evidence="4" key="1">
    <citation type="submission" date="2020-10" db="EMBL/GenBank/DDBJ databases">
        <authorList>
            <person name="Gilroy R."/>
        </authorList>
    </citation>
    <scope>NUCLEOTIDE SEQUENCE</scope>
    <source>
        <strain evidence="4">CHK197-8231</strain>
    </source>
</reference>
<evidence type="ECO:0000313" key="4">
    <source>
        <dbReference type="EMBL" id="HIU23210.1"/>
    </source>
</evidence>
<dbReference type="InterPro" id="IPR001173">
    <property type="entry name" value="Glyco_trans_2-like"/>
</dbReference>
<evidence type="ECO:0000256" key="2">
    <source>
        <dbReference type="ARBA" id="ARBA00022679"/>
    </source>
</evidence>
<feature type="non-terminal residue" evidence="4">
    <location>
        <position position="295"/>
    </location>
</feature>
<dbReference type="InterPro" id="IPR029044">
    <property type="entry name" value="Nucleotide-diphossugar_trans"/>
</dbReference>
<sequence length="295" mass="35230">MVDISIIVPIYNAEKFLVECIESLLNQTKQELEFILVNDGSTDQTEEIIKKYKDKRIKYFKNKNQGIGKTRNFGIDKATGKYIMFVDSDDFLEKDACEKLYKKMEQERADVVVCNFYKLEDGNREEVKIQPFSSTTLEEQPQLLLEINLAPWNKLYRTELLKKHHIRFVETLKYEDAPFVVEALDKARKISYLDQPLNYYVIHQNSETTVRDMRVFDIIKIVDQIRTYFQGRENFVKIINMLTVRILTNYTIQQHMQQDKKIGNQFIEDAFSYLKKEVPDYKNNKYYEKRGFLRR</sequence>
<evidence type="ECO:0000313" key="5">
    <source>
        <dbReference type="Proteomes" id="UP000824087"/>
    </source>
</evidence>
<comment type="caution">
    <text evidence="4">The sequence shown here is derived from an EMBL/GenBank/DDBJ whole genome shotgun (WGS) entry which is preliminary data.</text>
</comment>
<keyword evidence="2" id="KW-0808">Transferase</keyword>
<evidence type="ECO:0000256" key="1">
    <source>
        <dbReference type="ARBA" id="ARBA00022676"/>
    </source>
</evidence>
<dbReference type="CDD" id="cd00761">
    <property type="entry name" value="Glyco_tranf_GTA_type"/>
    <property type="match status" value="1"/>
</dbReference>
<reference evidence="4" key="2">
    <citation type="journal article" date="2021" name="PeerJ">
        <title>Extensive microbial diversity within the chicken gut microbiome revealed by metagenomics and culture.</title>
        <authorList>
            <person name="Gilroy R."/>
            <person name="Ravi A."/>
            <person name="Getino M."/>
            <person name="Pursley I."/>
            <person name="Horton D.L."/>
            <person name="Alikhan N.F."/>
            <person name="Baker D."/>
            <person name="Gharbi K."/>
            <person name="Hall N."/>
            <person name="Watson M."/>
            <person name="Adriaenssens E.M."/>
            <person name="Foster-Nyarko E."/>
            <person name="Jarju S."/>
            <person name="Secka A."/>
            <person name="Antonio M."/>
            <person name="Oren A."/>
            <person name="Chaudhuri R.R."/>
            <person name="La Ragione R."/>
            <person name="Hildebrand F."/>
            <person name="Pallen M.J."/>
        </authorList>
    </citation>
    <scope>NUCLEOTIDE SEQUENCE</scope>
    <source>
        <strain evidence="4">CHK197-8231</strain>
    </source>
</reference>
<accession>A0A9D1L3X4</accession>
<dbReference type="AlphaFoldDB" id="A0A9D1L3X4"/>
<dbReference type="PANTHER" id="PTHR22916">
    <property type="entry name" value="GLYCOSYLTRANSFERASE"/>
    <property type="match status" value="1"/>
</dbReference>
<dbReference type="Gene3D" id="3.90.550.10">
    <property type="entry name" value="Spore Coat Polysaccharide Biosynthesis Protein SpsA, Chain A"/>
    <property type="match status" value="1"/>
</dbReference>